<dbReference type="OrthoDB" id="406634at2759"/>
<evidence type="ECO:0000256" key="5">
    <source>
        <dbReference type="ARBA" id="ARBA00022723"/>
    </source>
</evidence>
<dbReference type="CDD" id="cd00250">
    <property type="entry name" value="CAS_like"/>
    <property type="match status" value="1"/>
</dbReference>
<evidence type="ECO:0000256" key="8">
    <source>
        <dbReference type="ARBA" id="ARBA00023002"/>
    </source>
</evidence>
<evidence type="ECO:0000313" key="11">
    <source>
        <dbReference type="EMBL" id="CAH1797488.1"/>
    </source>
</evidence>
<evidence type="ECO:0000256" key="4">
    <source>
        <dbReference type="ARBA" id="ARBA00008654"/>
    </source>
</evidence>
<dbReference type="PANTHER" id="PTHR10696">
    <property type="entry name" value="GAMMA-BUTYROBETAINE HYDROXYLASE-RELATED"/>
    <property type="match status" value="1"/>
</dbReference>
<comment type="cofactor">
    <cofactor evidence="2">
        <name>L-ascorbate</name>
        <dbReference type="ChEBI" id="CHEBI:38290"/>
    </cofactor>
</comment>
<dbReference type="GO" id="GO:0051213">
    <property type="term" value="F:dioxygenase activity"/>
    <property type="evidence" value="ECO:0007669"/>
    <property type="project" value="UniProtKB-KW"/>
</dbReference>
<dbReference type="AlphaFoldDB" id="A0A8S4PVF7"/>
<dbReference type="Gene3D" id="3.60.130.10">
    <property type="entry name" value="Clavaminate synthase-like"/>
    <property type="match status" value="1"/>
</dbReference>
<accession>A0A8S4PVF7</accession>
<evidence type="ECO:0000313" key="12">
    <source>
        <dbReference type="Proteomes" id="UP000749559"/>
    </source>
</evidence>
<comment type="caution">
    <text evidence="11">The sequence shown here is derived from an EMBL/GenBank/DDBJ whole genome shotgun (WGS) entry which is preliminary data.</text>
</comment>
<dbReference type="GO" id="GO:0046872">
    <property type="term" value="F:metal ion binding"/>
    <property type="evidence" value="ECO:0007669"/>
    <property type="project" value="UniProtKB-KW"/>
</dbReference>
<evidence type="ECO:0000256" key="2">
    <source>
        <dbReference type="ARBA" id="ARBA00001961"/>
    </source>
</evidence>
<dbReference type="SUPFAM" id="SSF51197">
    <property type="entry name" value="Clavaminate synthase-like"/>
    <property type="match status" value="1"/>
</dbReference>
<comment type="similarity">
    <text evidence="4">Belongs to the gamma-BBH/TMLD family.</text>
</comment>
<keyword evidence="5" id="KW-0479">Metal-binding</keyword>
<organism evidence="11 12">
    <name type="scientific">Owenia fusiformis</name>
    <name type="common">Polychaete worm</name>
    <dbReference type="NCBI Taxonomy" id="6347"/>
    <lineage>
        <taxon>Eukaryota</taxon>
        <taxon>Metazoa</taxon>
        <taxon>Spiralia</taxon>
        <taxon>Lophotrochozoa</taxon>
        <taxon>Annelida</taxon>
        <taxon>Polychaeta</taxon>
        <taxon>Sedentaria</taxon>
        <taxon>Canalipalpata</taxon>
        <taxon>Sabellida</taxon>
        <taxon>Oweniida</taxon>
        <taxon>Oweniidae</taxon>
        <taxon>Owenia</taxon>
    </lineage>
</organism>
<keyword evidence="6" id="KW-0124">Carnitine biosynthesis</keyword>
<dbReference type="GO" id="GO:0005739">
    <property type="term" value="C:mitochondrion"/>
    <property type="evidence" value="ECO:0007669"/>
    <property type="project" value="TreeGrafter"/>
</dbReference>
<sequence length="283" mass="32985">SKIYCRTQKLWGSEFKDQLPNIDFGKVLTDDKELYEWMRKLEIYGLVLLKNAPRETGQLKELSKRVAFLKKTHYGETFTVKSKRDPNNLAYTGLKLGLHVDLPFYSFAPGIQMLHCIEQYEGEGGENDFSDGFYVAQLTKERAPEEYKTLETTPIDFWDVGEDVIKFHKVIPIYMFGTDNDGELQRVTLNQQSRDSHMRVPLEQVTPFYTAMKNYNDALYNNSIRIKMEPGDIVCFDNMRVLHGRTGFKMNQSGSRHLEGGYIEWDELRSMQNVMKKELNIMD</sequence>
<dbReference type="FunFam" id="3.60.130.10:FF:000001">
    <property type="entry name" value="Trimethyllysine dioxygenase, mitochondrial"/>
    <property type="match status" value="1"/>
</dbReference>
<comment type="cofactor">
    <cofactor evidence="1">
        <name>Fe(2+)</name>
        <dbReference type="ChEBI" id="CHEBI:29033"/>
    </cofactor>
</comment>
<keyword evidence="12" id="KW-1185">Reference proteome</keyword>
<evidence type="ECO:0000256" key="6">
    <source>
        <dbReference type="ARBA" id="ARBA00022873"/>
    </source>
</evidence>
<dbReference type="Proteomes" id="UP000749559">
    <property type="component" value="Unassembled WGS sequence"/>
</dbReference>
<keyword evidence="7" id="KW-0223">Dioxygenase</keyword>
<proteinExistence type="inferred from homology"/>
<dbReference type="InterPro" id="IPR050411">
    <property type="entry name" value="AlphaKG_dependent_hydroxylases"/>
</dbReference>
<evidence type="ECO:0000256" key="1">
    <source>
        <dbReference type="ARBA" id="ARBA00001954"/>
    </source>
</evidence>
<evidence type="ECO:0000259" key="10">
    <source>
        <dbReference type="Pfam" id="PF02668"/>
    </source>
</evidence>
<evidence type="ECO:0000256" key="9">
    <source>
        <dbReference type="ARBA" id="ARBA00023004"/>
    </source>
</evidence>
<evidence type="ECO:0000256" key="3">
    <source>
        <dbReference type="ARBA" id="ARBA00005022"/>
    </source>
</evidence>
<dbReference type="EMBL" id="CAIIXF020000010">
    <property type="protein sequence ID" value="CAH1797488.1"/>
    <property type="molecule type" value="Genomic_DNA"/>
</dbReference>
<feature type="domain" description="TauD/TfdA-like" evidence="10">
    <location>
        <begin position="14"/>
        <end position="262"/>
    </location>
</feature>
<dbReference type="GO" id="GO:0045329">
    <property type="term" value="P:carnitine biosynthetic process"/>
    <property type="evidence" value="ECO:0007669"/>
    <property type="project" value="UniProtKB-KW"/>
</dbReference>
<keyword evidence="9" id="KW-0408">Iron</keyword>
<dbReference type="InterPro" id="IPR042098">
    <property type="entry name" value="TauD-like_sf"/>
</dbReference>
<dbReference type="Pfam" id="PF02668">
    <property type="entry name" value="TauD"/>
    <property type="match status" value="1"/>
</dbReference>
<dbReference type="PANTHER" id="PTHR10696:SF33">
    <property type="entry name" value="GAMMA-BUTYROBETAINE DIOXYGENASE"/>
    <property type="match status" value="1"/>
</dbReference>
<reference evidence="11" key="1">
    <citation type="submission" date="2022-03" db="EMBL/GenBank/DDBJ databases">
        <authorList>
            <person name="Martin C."/>
        </authorList>
    </citation>
    <scope>NUCLEOTIDE SEQUENCE</scope>
</reference>
<comment type="pathway">
    <text evidence="3">Amine and polyamine biosynthesis; carnitine biosynthesis.</text>
</comment>
<feature type="non-terminal residue" evidence="11">
    <location>
        <position position="1"/>
    </location>
</feature>
<name>A0A8S4PVF7_OWEFU</name>
<gene>
    <name evidence="11" type="ORF">OFUS_LOCUS21764</name>
</gene>
<dbReference type="InterPro" id="IPR003819">
    <property type="entry name" value="TauD/TfdA-like"/>
</dbReference>
<keyword evidence="8" id="KW-0560">Oxidoreductase</keyword>
<evidence type="ECO:0000256" key="7">
    <source>
        <dbReference type="ARBA" id="ARBA00022964"/>
    </source>
</evidence>
<protein>
    <recommendedName>
        <fullName evidence="10">TauD/TfdA-like domain-containing protein</fullName>
    </recommendedName>
</protein>